<dbReference type="InterPro" id="IPR012341">
    <property type="entry name" value="6hp_glycosidase-like_sf"/>
</dbReference>
<dbReference type="PANTHER" id="PTHR33307">
    <property type="entry name" value="ALPHA-RHAMNOSIDASE (EUROFUNG)"/>
    <property type="match status" value="1"/>
</dbReference>
<reference evidence="8 9" key="1">
    <citation type="submission" date="2020-04" db="EMBL/GenBank/DDBJ databases">
        <authorList>
            <person name="Liu A."/>
        </authorList>
    </citation>
    <scope>NUCLEOTIDE SEQUENCE [LARGE SCALE GENOMIC DNA]</scope>
    <source>
        <strain evidence="8 9">RZ02</strain>
    </source>
</reference>
<evidence type="ECO:0000259" key="5">
    <source>
        <dbReference type="Pfam" id="PF08531"/>
    </source>
</evidence>
<feature type="domain" description="Alpha-L-rhamnosidase C-terminal" evidence="7">
    <location>
        <begin position="708"/>
        <end position="780"/>
    </location>
</feature>
<dbReference type="Pfam" id="PF17389">
    <property type="entry name" value="Bac_rhamnosid6H"/>
    <property type="match status" value="1"/>
</dbReference>
<protein>
    <recommendedName>
        <fullName evidence="2">alpha-L-rhamnosidase</fullName>
        <ecNumber evidence="2">3.2.1.40</ecNumber>
    </recommendedName>
</protein>
<keyword evidence="3 8" id="KW-0378">Hydrolase</keyword>
<dbReference type="InterPro" id="IPR016007">
    <property type="entry name" value="Alpha_rhamnosid"/>
</dbReference>
<dbReference type="GO" id="GO:0005975">
    <property type="term" value="P:carbohydrate metabolic process"/>
    <property type="evidence" value="ECO:0007669"/>
    <property type="project" value="InterPro"/>
</dbReference>
<dbReference type="PANTHER" id="PTHR33307:SF6">
    <property type="entry name" value="ALPHA-RHAMNOSIDASE (EUROFUNG)-RELATED"/>
    <property type="match status" value="1"/>
</dbReference>
<evidence type="ECO:0000256" key="1">
    <source>
        <dbReference type="ARBA" id="ARBA00001445"/>
    </source>
</evidence>
<dbReference type="Gene3D" id="2.60.120.260">
    <property type="entry name" value="Galactose-binding domain-like"/>
    <property type="match status" value="2"/>
</dbReference>
<sequence>MALLKQEDWQASWITAPDFDPAKSTPGLERWLNATAADPQFKNAATVADTKQKLRDVRPAAYFRKVFTIDRPVKSALLYSTSAGYSEFYLSGQKIGDRVLNPAQTDYDKRIYYDVDDLTDRLSVGDHALAIHLGNGFYGERTAFGLDKLFYGEPAAIAQLEIQFEDGSSEIVSTDASWRAHPSPILKNGVYSGEVYDARKQVPGWSEAGLQASGSWRAAQVLTTSPTELLVAAEMPPVRRVTEVKPIAVYNPDNNVWTIDFGQNFTGLPTIDLSELGLTKGQTVIFRFAEWADDKGNIGMNSGGGAPRTKQVDAYVSDGNDDTPWSPSFTWHGFRYLEISGIDAPPPLDAITAHLTRTDIDRIGRFVSSDPLLNRIHETALWSFETNMVSVLSDCPIRERNGWTGDAHAIVQTASYNFAMGPFLDKYLGDFRTTDFISPAIVPGRRTHSGKIDWAAAEVFLTWEHYLHTGDVSVIERQYDSLLDYVAYVEKAMDDDRVTNPFHYYGDWCDALPELGMERPLGRCASFSTPGDLTATALMARVFQQMSDMAEQLGRSEEAEAFQQRYKDVSAAFDRAYYQGETTGYGSQTANAMALQFGIAPEHKRSSIAAAIDADVREKWNGHASVGALGQTWLYPALSDAGYDDTAFGIFKAEGPPGYSYLFDTLNGTTLWENITGYDPKEGAEPGRSLNHPFKGGYDAWFYSGLGGINPDPAIPGYKSFFLRPVFPTDLDQATVSLETGYGTIASEWKRDTDGIVWRVEVPSNTSATVNLPGMPNEGRKIGPGKHRFVLSSSGGWNTSENGGT</sequence>
<dbReference type="Pfam" id="PF05592">
    <property type="entry name" value="Bac_rhamnosid"/>
    <property type="match status" value="1"/>
</dbReference>
<dbReference type="Gene3D" id="2.60.420.10">
    <property type="entry name" value="Maltose phosphorylase, domain 3"/>
    <property type="match status" value="1"/>
</dbReference>
<dbReference type="InterPro" id="IPR035398">
    <property type="entry name" value="Bac_rhamnosid_C"/>
</dbReference>
<accession>A0A848QLL2</accession>
<evidence type="ECO:0000313" key="9">
    <source>
        <dbReference type="Proteomes" id="UP000561181"/>
    </source>
</evidence>
<evidence type="ECO:0000259" key="6">
    <source>
        <dbReference type="Pfam" id="PF17389"/>
    </source>
</evidence>
<dbReference type="Pfam" id="PF17390">
    <property type="entry name" value="Bac_rhamnosid_C"/>
    <property type="match status" value="1"/>
</dbReference>
<dbReference type="GO" id="GO:0030596">
    <property type="term" value="F:alpha-L-rhamnosidase activity"/>
    <property type="evidence" value="ECO:0007669"/>
    <property type="project" value="UniProtKB-EC"/>
</dbReference>
<evidence type="ECO:0000313" key="8">
    <source>
        <dbReference type="EMBL" id="NMW32034.1"/>
    </source>
</evidence>
<dbReference type="InterPro" id="IPR008902">
    <property type="entry name" value="Rhamnosid_concanavalin"/>
</dbReference>
<dbReference type="SUPFAM" id="SSF48208">
    <property type="entry name" value="Six-hairpin glycosidases"/>
    <property type="match status" value="1"/>
</dbReference>
<feature type="domain" description="Alpha-L-rhamnosidase six-hairpin glycosidase" evidence="6">
    <location>
        <begin position="362"/>
        <end position="704"/>
    </location>
</feature>
<gene>
    <name evidence="8" type="ORF">HKD42_08170</name>
</gene>
<organism evidence="8 9">
    <name type="scientific">Pontixanthobacter rizhaonensis</name>
    <dbReference type="NCBI Taxonomy" id="2730337"/>
    <lineage>
        <taxon>Bacteria</taxon>
        <taxon>Pseudomonadati</taxon>
        <taxon>Pseudomonadota</taxon>
        <taxon>Alphaproteobacteria</taxon>
        <taxon>Sphingomonadales</taxon>
        <taxon>Erythrobacteraceae</taxon>
        <taxon>Pontixanthobacter</taxon>
    </lineage>
</organism>
<dbReference type="Pfam" id="PF08531">
    <property type="entry name" value="Bac_rhamnosid_N"/>
    <property type="match status" value="1"/>
</dbReference>
<feature type="domain" description="Alpha-L-rhamnosidase concanavalin-like" evidence="4">
    <location>
        <begin position="254"/>
        <end position="349"/>
    </location>
</feature>
<dbReference type="InterPro" id="IPR013737">
    <property type="entry name" value="Bac_rhamnosid_N"/>
</dbReference>
<name>A0A848QLL2_9SPHN</name>
<evidence type="ECO:0000256" key="3">
    <source>
        <dbReference type="ARBA" id="ARBA00022801"/>
    </source>
</evidence>
<dbReference type="Gene3D" id="1.50.10.10">
    <property type="match status" value="1"/>
</dbReference>
<dbReference type="EC" id="3.2.1.40" evidence="2"/>
<dbReference type="EMBL" id="JABCRE010000003">
    <property type="protein sequence ID" value="NMW32034.1"/>
    <property type="molecule type" value="Genomic_DNA"/>
</dbReference>
<dbReference type="AlphaFoldDB" id="A0A848QLL2"/>
<comment type="caution">
    <text evidence="8">The sequence shown here is derived from an EMBL/GenBank/DDBJ whole genome shotgun (WGS) entry which is preliminary data.</text>
</comment>
<evidence type="ECO:0000256" key="2">
    <source>
        <dbReference type="ARBA" id="ARBA00012652"/>
    </source>
</evidence>
<comment type="catalytic activity">
    <reaction evidence="1">
        <text>Hydrolysis of terminal non-reducing alpha-L-rhamnose residues in alpha-L-rhamnosides.</text>
        <dbReference type="EC" id="3.2.1.40"/>
    </reaction>
</comment>
<dbReference type="InterPro" id="IPR008928">
    <property type="entry name" value="6-hairpin_glycosidase_sf"/>
</dbReference>
<keyword evidence="9" id="KW-1185">Reference proteome</keyword>
<dbReference type="InterPro" id="IPR035396">
    <property type="entry name" value="Bac_rhamnosid6H"/>
</dbReference>
<evidence type="ECO:0000259" key="4">
    <source>
        <dbReference type="Pfam" id="PF05592"/>
    </source>
</evidence>
<dbReference type="Proteomes" id="UP000561181">
    <property type="component" value="Unassembled WGS sequence"/>
</dbReference>
<evidence type="ECO:0000259" key="7">
    <source>
        <dbReference type="Pfam" id="PF17390"/>
    </source>
</evidence>
<proteinExistence type="predicted"/>
<feature type="domain" description="Bacterial alpha-L-rhamnosidase N-terminal" evidence="5">
    <location>
        <begin position="73"/>
        <end position="241"/>
    </location>
</feature>